<evidence type="ECO:0000313" key="6">
    <source>
        <dbReference type="Proteomes" id="UP001596116"/>
    </source>
</evidence>
<name>A0ABW1L3P6_9PROT</name>
<dbReference type="EMBL" id="JBHPON010000004">
    <property type="protein sequence ID" value="MFC6037817.1"/>
    <property type="molecule type" value="Genomic_DNA"/>
</dbReference>
<keyword evidence="6" id="KW-1185">Reference proteome</keyword>
<dbReference type="Pfam" id="PF01047">
    <property type="entry name" value="MarR"/>
    <property type="match status" value="1"/>
</dbReference>
<evidence type="ECO:0000259" key="4">
    <source>
        <dbReference type="PROSITE" id="PS50995"/>
    </source>
</evidence>
<dbReference type="InterPro" id="IPR000835">
    <property type="entry name" value="HTH_MarR-typ"/>
</dbReference>
<dbReference type="PANTHER" id="PTHR42756">
    <property type="entry name" value="TRANSCRIPTIONAL REGULATOR, MARR"/>
    <property type="match status" value="1"/>
</dbReference>
<dbReference type="InterPro" id="IPR036390">
    <property type="entry name" value="WH_DNA-bd_sf"/>
</dbReference>
<gene>
    <name evidence="5" type="ORF">ACFMB1_19870</name>
</gene>
<dbReference type="SMART" id="SM00347">
    <property type="entry name" value="HTH_MARR"/>
    <property type="match status" value="1"/>
</dbReference>
<keyword evidence="1" id="KW-0805">Transcription regulation</keyword>
<evidence type="ECO:0000256" key="2">
    <source>
        <dbReference type="ARBA" id="ARBA00023125"/>
    </source>
</evidence>
<keyword evidence="3" id="KW-0804">Transcription</keyword>
<comment type="caution">
    <text evidence="5">The sequence shown here is derived from an EMBL/GenBank/DDBJ whole genome shotgun (WGS) entry which is preliminary data.</text>
</comment>
<evidence type="ECO:0000256" key="3">
    <source>
        <dbReference type="ARBA" id="ARBA00023163"/>
    </source>
</evidence>
<dbReference type="SUPFAM" id="SSF46785">
    <property type="entry name" value="Winged helix' DNA-binding domain"/>
    <property type="match status" value="1"/>
</dbReference>
<dbReference type="PROSITE" id="PS50995">
    <property type="entry name" value="HTH_MARR_2"/>
    <property type="match status" value="1"/>
</dbReference>
<dbReference type="PANTHER" id="PTHR42756:SF1">
    <property type="entry name" value="TRANSCRIPTIONAL REPRESSOR OF EMRAB OPERON"/>
    <property type="match status" value="1"/>
</dbReference>
<dbReference type="Gene3D" id="1.10.10.10">
    <property type="entry name" value="Winged helix-like DNA-binding domain superfamily/Winged helix DNA-binding domain"/>
    <property type="match status" value="1"/>
</dbReference>
<dbReference type="RefSeq" id="WP_379882938.1">
    <property type="nucleotide sequence ID" value="NZ_JBHPON010000004.1"/>
</dbReference>
<feature type="domain" description="HTH marR-type" evidence="4">
    <location>
        <begin position="14"/>
        <end position="144"/>
    </location>
</feature>
<dbReference type="PRINTS" id="PR00598">
    <property type="entry name" value="HTHMARR"/>
</dbReference>
<accession>A0ABW1L3P6</accession>
<reference evidence="5 6" key="1">
    <citation type="submission" date="2024-09" db="EMBL/GenBank/DDBJ databases">
        <authorList>
            <person name="Zhang Z.-H."/>
        </authorList>
    </citation>
    <scope>NUCLEOTIDE SEQUENCE [LARGE SCALE GENOMIC DNA]</scope>
    <source>
        <strain evidence="5 6">HHTR114</strain>
    </source>
</reference>
<sequence>MSEIRERALLEPLEKFLGYQLRRVSAACMAHLANALTAQNLSPTLGTVLLMIKANPGATQARIGRSLAMQRANIAPLIARLEHDGLIVRKVCDGRSFGLACTPKGEALGKRVRQIITDHEAELFRALTEDEQKQLLDLLIKMRGSVAAAS</sequence>
<protein>
    <submittedName>
        <fullName evidence="5">MarR family winged helix-turn-helix transcriptional regulator</fullName>
    </submittedName>
</protein>
<evidence type="ECO:0000313" key="5">
    <source>
        <dbReference type="EMBL" id="MFC6037817.1"/>
    </source>
</evidence>
<dbReference type="InterPro" id="IPR036388">
    <property type="entry name" value="WH-like_DNA-bd_sf"/>
</dbReference>
<keyword evidence="2" id="KW-0238">DNA-binding</keyword>
<organism evidence="5 6">
    <name type="scientific">Hyphococcus aureus</name>
    <dbReference type="NCBI Taxonomy" id="2666033"/>
    <lineage>
        <taxon>Bacteria</taxon>
        <taxon>Pseudomonadati</taxon>
        <taxon>Pseudomonadota</taxon>
        <taxon>Alphaproteobacteria</taxon>
        <taxon>Parvularculales</taxon>
        <taxon>Parvularculaceae</taxon>
        <taxon>Hyphococcus</taxon>
    </lineage>
</organism>
<dbReference type="Proteomes" id="UP001596116">
    <property type="component" value="Unassembled WGS sequence"/>
</dbReference>
<evidence type="ECO:0000256" key="1">
    <source>
        <dbReference type="ARBA" id="ARBA00023015"/>
    </source>
</evidence>
<proteinExistence type="predicted"/>